<evidence type="ECO:0000313" key="5">
    <source>
        <dbReference type="Proteomes" id="UP000186777"/>
    </source>
</evidence>
<dbReference type="Proteomes" id="UP000186777">
    <property type="component" value="Unassembled WGS sequence"/>
</dbReference>
<feature type="domain" description="Metallo-beta-lactamase" evidence="2">
    <location>
        <begin position="13"/>
        <end position="247"/>
    </location>
</feature>
<accession>A0A1Q6R3I3</accession>
<dbReference type="PANTHER" id="PTHR11203:SF37">
    <property type="entry name" value="INTEGRATOR COMPLEX SUBUNIT 11"/>
    <property type="match status" value="1"/>
</dbReference>
<sequence length="535" mass="59611">MKITFLGATRTVTGSCYLLEVGGHKFLVDCGMFQGSKLIKALNEKEFLFHPGEIEAVVLTHAHVDHSGLLPKLVKEGFRGPIYCTKSTEELCSILLPDSAHIQEGEAEYANRKGMRAGKKIVEPLFTVDDAARALHLFKLRSFGEAFNVVPGVTVTFRVAGHILGSAFVEMSVNEGDKKTRLIFTGDIGQPNQPIIEDPAAAGGADFIITESTYGNRIHEAYDKEGELANIINDTVERGGNVIIPAFAVGRTQVLLYYFQKLQAEGKIPEIPIYVDSPMANRATQITMTNPEEYDEEARALYAMQGRRLVSMHNLRFTATVQESMAINEIPGSKIVISASGMADAGRILHHLKHNLWREDSSIVFAGYQAEGTIGRRLIEGIKRIKIMGEDIRVNAKIYNMKGFSAHADKQQLLAWYSSMKEVPKAFFVTHGELDAAMELADSLGRNLGTATYIPHFGDCAEIHGTEWQMHESEMVQVEPAAIDLRAYMRGMEHDYLLQRSKIEQIVARNPDKAVMVRKKLEKLHKYMDDILKDL</sequence>
<keyword evidence="1 4" id="KW-0378">Hydrolase</keyword>
<proteinExistence type="predicted"/>
<dbReference type="SUPFAM" id="SSF56281">
    <property type="entry name" value="Metallo-hydrolase/oxidoreductase"/>
    <property type="match status" value="1"/>
</dbReference>
<dbReference type="SMART" id="SM00849">
    <property type="entry name" value="Lactamase_B"/>
    <property type="match status" value="1"/>
</dbReference>
<name>A0A1Q6R3I3_9FIRM</name>
<dbReference type="AlphaFoldDB" id="A0A1Q6R3I3"/>
<evidence type="ECO:0000259" key="3">
    <source>
        <dbReference type="SMART" id="SM01027"/>
    </source>
</evidence>
<dbReference type="Pfam" id="PF00753">
    <property type="entry name" value="Lactamase_B"/>
    <property type="match status" value="1"/>
</dbReference>
<dbReference type="Gene3D" id="3.40.50.10890">
    <property type="match status" value="1"/>
</dbReference>
<dbReference type="Pfam" id="PF07521">
    <property type="entry name" value="RMMBL"/>
    <property type="match status" value="1"/>
</dbReference>
<evidence type="ECO:0000259" key="2">
    <source>
        <dbReference type="SMART" id="SM00849"/>
    </source>
</evidence>
<dbReference type="STRING" id="626940.BHW43_07980"/>
<dbReference type="Pfam" id="PF10996">
    <property type="entry name" value="Beta-Casp"/>
    <property type="match status" value="1"/>
</dbReference>
<gene>
    <name evidence="4" type="ORF">BHW43_07980</name>
</gene>
<dbReference type="InterPro" id="IPR011108">
    <property type="entry name" value="RMMBL"/>
</dbReference>
<dbReference type="GO" id="GO:0004521">
    <property type="term" value="F:RNA endonuclease activity"/>
    <property type="evidence" value="ECO:0007669"/>
    <property type="project" value="TreeGrafter"/>
</dbReference>
<dbReference type="InterPro" id="IPR036866">
    <property type="entry name" value="RibonucZ/Hydroxyglut_hydro"/>
</dbReference>
<dbReference type="Gene3D" id="3.60.15.10">
    <property type="entry name" value="Ribonuclease Z/Hydroxyacylglutathione hydrolase-like"/>
    <property type="match status" value="1"/>
</dbReference>
<dbReference type="EMBL" id="MNTG01000036">
    <property type="protein sequence ID" value="OLA36932.1"/>
    <property type="molecule type" value="Genomic_DNA"/>
</dbReference>
<dbReference type="InterPro" id="IPR050698">
    <property type="entry name" value="MBL"/>
</dbReference>
<dbReference type="RefSeq" id="WP_303680142.1">
    <property type="nucleotide sequence ID" value="NZ_DAWCKH010000061.1"/>
</dbReference>
<protein>
    <submittedName>
        <fullName evidence="4">MBL fold hydrolase</fullName>
    </submittedName>
</protein>
<dbReference type="InterPro" id="IPR022712">
    <property type="entry name" value="Beta_Casp"/>
</dbReference>
<dbReference type="GO" id="GO:0016787">
    <property type="term" value="F:hydrolase activity"/>
    <property type="evidence" value="ECO:0007669"/>
    <property type="project" value="UniProtKB-KW"/>
</dbReference>
<feature type="domain" description="Beta-Casp" evidence="3">
    <location>
        <begin position="252"/>
        <end position="378"/>
    </location>
</feature>
<dbReference type="CDD" id="cd16295">
    <property type="entry name" value="TTHA0252-CPSF-like_MBL-fold"/>
    <property type="match status" value="1"/>
</dbReference>
<dbReference type="PANTHER" id="PTHR11203">
    <property type="entry name" value="CLEAVAGE AND POLYADENYLATION SPECIFICITY FACTOR FAMILY MEMBER"/>
    <property type="match status" value="1"/>
</dbReference>
<evidence type="ECO:0000313" key="4">
    <source>
        <dbReference type="EMBL" id="OLA36932.1"/>
    </source>
</evidence>
<organism evidence="4 5">
    <name type="scientific">Phascolarctobacterium succinatutens</name>
    <dbReference type="NCBI Taxonomy" id="626940"/>
    <lineage>
        <taxon>Bacteria</taxon>
        <taxon>Bacillati</taxon>
        <taxon>Bacillota</taxon>
        <taxon>Negativicutes</taxon>
        <taxon>Acidaminococcales</taxon>
        <taxon>Acidaminococcaceae</taxon>
        <taxon>Phascolarctobacterium</taxon>
    </lineage>
</organism>
<reference evidence="4 5" key="1">
    <citation type="journal article" date="2016" name="Nat. Biotechnol.">
        <title>Measurement of bacterial replication rates in microbial communities.</title>
        <authorList>
            <person name="Brown C.T."/>
            <person name="Olm M.R."/>
            <person name="Thomas B.C."/>
            <person name="Banfield J.F."/>
        </authorList>
    </citation>
    <scope>NUCLEOTIDE SEQUENCE [LARGE SCALE GENOMIC DNA]</scope>
    <source>
        <strain evidence="4">46_33</strain>
    </source>
</reference>
<comment type="caution">
    <text evidence="4">The sequence shown here is derived from an EMBL/GenBank/DDBJ whole genome shotgun (WGS) entry which is preliminary data.</text>
</comment>
<dbReference type="SMART" id="SM01027">
    <property type="entry name" value="Beta-Casp"/>
    <property type="match status" value="1"/>
</dbReference>
<evidence type="ECO:0000256" key="1">
    <source>
        <dbReference type="ARBA" id="ARBA00022801"/>
    </source>
</evidence>
<dbReference type="InterPro" id="IPR001279">
    <property type="entry name" value="Metallo-B-lactamas"/>
</dbReference>